<dbReference type="SUPFAM" id="SSF48498">
    <property type="entry name" value="Tetracyclin repressor-like, C-terminal domain"/>
    <property type="match status" value="1"/>
</dbReference>
<dbReference type="InterPro" id="IPR050109">
    <property type="entry name" value="HTH-type_TetR-like_transc_reg"/>
</dbReference>
<dbReference type="Proteomes" id="UP000199233">
    <property type="component" value="Unassembled WGS sequence"/>
</dbReference>
<feature type="DNA-binding region" description="H-T-H motif" evidence="4">
    <location>
        <begin position="35"/>
        <end position="54"/>
    </location>
</feature>
<accession>A0A1H9GHE8</accession>
<dbReference type="PANTHER" id="PTHR30055:SF234">
    <property type="entry name" value="HTH-TYPE TRANSCRIPTIONAL REGULATOR BETI"/>
    <property type="match status" value="1"/>
</dbReference>
<dbReference type="AlphaFoldDB" id="A0A1H9GHE8"/>
<keyword evidence="1" id="KW-0805">Transcription regulation</keyword>
<evidence type="ECO:0000313" key="7">
    <source>
        <dbReference type="Proteomes" id="UP000199233"/>
    </source>
</evidence>
<evidence type="ECO:0000256" key="3">
    <source>
        <dbReference type="ARBA" id="ARBA00023163"/>
    </source>
</evidence>
<dbReference type="RefSeq" id="WP_093285336.1">
    <property type="nucleotide sequence ID" value="NZ_FOFS01000007.1"/>
</dbReference>
<dbReference type="InterPro" id="IPR009057">
    <property type="entry name" value="Homeodomain-like_sf"/>
</dbReference>
<dbReference type="InterPro" id="IPR001647">
    <property type="entry name" value="HTH_TetR"/>
</dbReference>
<dbReference type="InterPro" id="IPR036271">
    <property type="entry name" value="Tet_transcr_reg_TetR-rel_C_sf"/>
</dbReference>
<evidence type="ECO:0000256" key="4">
    <source>
        <dbReference type="PROSITE-ProRule" id="PRU00335"/>
    </source>
</evidence>
<dbReference type="GO" id="GO:0003700">
    <property type="term" value="F:DNA-binding transcription factor activity"/>
    <property type="evidence" value="ECO:0007669"/>
    <property type="project" value="TreeGrafter"/>
</dbReference>
<protein>
    <submittedName>
        <fullName evidence="6">Transcriptional regulator, TetR family</fullName>
    </submittedName>
</protein>
<dbReference type="GO" id="GO:0000976">
    <property type="term" value="F:transcription cis-regulatory region binding"/>
    <property type="evidence" value="ECO:0007669"/>
    <property type="project" value="TreeGrafter"/>
</dbReference>
<dbReference type="SUPFAM" id="SSF46689">
    <property type="entry name" value="Homeodomain-like"/>
    <property type="match status" value="1"/>
</dbReference>
<proteinExistence type="predicted"/>
<dbReference type="PANTHER" id="PTHR30055">
    <property type="entry name" value="HTH-TYPE TRANSCRIPTIONAL REGULATOR RUTR"/>
    <property type="match status" value="1"/>
</dbReference>
<dbReference type="EMBL" id="FOFS01000007">
    <property type="protein sequence ID" value="SEQ49486.1"/>
    <property type="molecule type" value="Genomic_DNA"/>
</dbReference>
<sequence length="225" mass="25268">MARKKFPDEVRARKRDDILDVAMSVFEADGLEALSFRRLADGMDLSHSAPYRYFASKEELVNALRARAYRWIEREMLDAIDGISGPEQQLEAVAAAYIRSGLERPHRYALMFFNLNDVDTLRDFPELAAAKRDALDVCTRVIAAGQQSGDFPRTLDPLTVAHLFWIGAHGVVSLQVAGQFVMGRTVQQLVPTLIHTLRMGMEHFKQTARPKARAKAAGAKEKRRG</sequence>
<dbReference type="PROSITE" id="PS50977">
    <property type="entry name" value="HTH_TETR_2"/>
    <property type="match status" value="1"/>
</dbReference>
<dbReference type="STRING" id="489703.SAMN04488038_10775"/>
<dbReference type="Pfam" id="PF00440">
    <property type="entry name" value="TetR_N"/>
    <property type="match status" value="1"/>
</dbReference>
<dbReference type="Pfam" id="PF13305">
    <property type="entry name" value="TetR_C_33"/>
    <property type="match status" value="1"/>
</dbReference>
<evidence type="ECO:0000313" key="6">
    <source>
        <dbReference type="EMBL" id="SEQ49486.1"/>
    </source>
</evidence>
<keyword evidence="7" id="KW-1185">Reference proteome</keyword>
<dbReference type="Gene3D" id="1.10.357.10">
    <property type="entry name" value="Tetracycline Repressor, domain 2"/>
    <property type="match status" value="1"/>
</dbReference>
<evidence type="ECO:0000256" key="1">
    <source>
        <dbReference type="ARBA" id="ARBA00023015"/>
    </source>
</evidence>
<keyword evidence="3" id="KW-0804">Transcription</keyword>
<dbReference type="PRINTS" id="PR00455">
    <property type="entry name" value="HTHTETR"/>
</dbReference>
<gene>
    <name evidence="6" type="ORF">SAMN04488038_10775</name>
</gene>
<dbReference type="InterPro" id="IPR025996">
    <property type="entry name" value="MT1864/Rv1816-like_C"/>
</dbReference>
<reference evidence="6 7" key="1">
    <citation type="submission" date="2016-10" db="EMBL/GenBank/DDBJ databases">
        <authorList>
            <person name="de Groot N.N."/>
        </authorList>
    </citation>
    <scope>NUCLEOTIDE SEQUENCE [LARGE SCALE GENOMIC DNA]</scope>
    <source>
        <strain evidence="6 7">DSM 25927</strain>
    </source>
</reference>
<evidence type="ECO:0000256" key="2">
    <source>
        <dbReference type="ARBA" id="ARBA00023125"/>
    </source>
</evidence>
<dbReference type="Gene3D" id="1.10.10.60">
    <property type="entry name" value="Homeodomain-like"/>
    <property type="match status" value="1"/>
</dbReference>
<keyword evidence="2 4" id="KW-0238">DNA-binding</keyword>
<organism evidence="6 7">
    <name type="scientific">Solimonas aquatica</name>
    <dbReference type="NCBI Taxonomy" id="489703"/>
    <lineage>
        <taxon>Bacteria</taxon>
        <taxon>Pseudomonadati</taxon>
        <taxon>Pseudomonadota</taxon>
        <taxon>Gammaproteobacteria</taxon>
        <taxon>Nevskiales</taxon>
        <taxon>Nevskiaceae</taxon>
        <taxon>Solimonas</taxon>
    </lineage>
</organism>
<name>A0A1H9GHE8_9GAMM</name>
<evidence type="ECO:0000259" key="5">
    <source>
        <dbReference type="PROSITE" id="PS50977"/>
    </source>
</evidence>
<dbReference type="OrthoDB" id="5293556at2"/>
<feature type="domain" description="HTH tetR-type" evidence="5">
    <location>
        <begin position="12"/>
        <end position="72"/>
    </location>
</feature>